<keyword evidence="3" id="KW-0963">Cytoplasm</keyword>
<dbReference type="InterPro" id="IPR025526">
    <property type="entry name" value="DsrC-like_dom_sf"/>
</dbReference>
<organism evidence="5 6">
    <name type="scientific">Thiohalomonas denitrificans</name>
    <dbReference type="NCBI Taxonomy" id="415747"/>
    <lineage>
        <taxon>Bacteria</taxon>
        <taxon>Pseudomonadati</taxon>
        <taxon>Pseudomonadota</taxon>
        <taxon>Gammaproteobacteria</taxon>
        <taxon>Thiohalomonadales</taxon>
        <taxon>Thiohalomonadaceae</taxon>
        <taxon>Thiohalomonas</taxon>
    </lineage>
</organism>
<accession>A0A1G5QBC1</accession>
<dbReference type="GO" id="GO:0002143">
    <property type="term" value="P:tRNA wobble position uridine thiolation"/>
    <property type="evidence" value="ECO:0007669"/>
    <property type="project" value="TreeGrafter"/>
</dbReference>
<dbReference type="SUPFAM" id="SSF69721">
    <property type="entry name" value="DsrC, the gamma subunit of dissimilatory sulfite reductase"/>
    <property type="match status" value="1"/>
</dbReference>
<evidence type="ECO:0000256" key="3">
    <source>
        <dbReference type="ARBA" id="ARBA00022490"/>
    </source>
</evidence>
<dbReference type="InterPro" id="IPR007453">
    <property type="entry name" value="DsrC/TusE"/>
</dbReference>
<name>A0A1G5QBC1_9GAMM</name>
<dbReference type="Proteomes" id="UP000199648">
    <property type="component" value="Unassembled WGS sequence"/>
</dbReference>
<feature type="compositionally biased region" description="Basic and acidic residues" evidence="4">
    <location>
        <begin position="11"/>
        <end position="24"/>
    </location>
</feature>
<dbReference type="GO" id="GO:0097163">
    <property type="term" value="F:sulfur carrier activity"/>
    <property type="evidence" value="ECO:0007669"/>
    <property type="project" value="TreeGrafter"/>
</dbReference>
<dbReference type="OrthoDB" id="9786347at2"/>
<sequence>MSDIGKTILEGQERPENPKKESRLQDLGPWDEASVRERADAEQIELTPTHWDVLEFLREYYIEHGRAKSGRELVYELDDRYEGQGGRRFLYQLFPRGPVTQGCKIAGVPTPAYTTDPSFGSVE</sequence>
<dbReference type="RefSeq" id="WP_092995563.1">
    <property type="nucleotide sequence ID" value="NZ_FMWD01000005.1"/>
</dbReference>
<comment type="similarity">
    <text evidence="2">Belongs to the DsrC/TusE family.</text>
</comment>
<keyword evidence="6" id="KW-1185">Reference proteome</keyword>
<dbReference type="PANTHER" id="PTHR37010:SF1">
    <property type="entry name" value="SULFURTRANSFERASE TUSE"/>
    <property type="match status" value="1"/>
</dbReference>
<dbReference type="Gene3D" id="1.10.10.370">
    <property type="entry name" value="DsrC-like protein, C-terminal domain"/>
    <property type="match status" value="1"/>
</dbReference>
<dbReference type="EMBL" id="FMWD01000005">
    <property type="protein sequence ID" value="SCZ58997.1"/>
    <property type="molecule type" value="Genomic_DNA"/>
</dbReference>
<feature type="region of interest" description="Disordered" evidence="4">
    <location>
        <begin position="1"/>
        <end position="39"/>
    </location>
</feature>
<dbReference type="Pfam" id="PF04358">
    <property type="entry name" value="DsrC"/>
    <property type="match status" value="1"/>
</dbReference>
<evidence type="ECO:0000256" key="1">
    <source>
        <dbReference type="ARBA" id="ARBA00004496"/>
    </source>
</evidence>
<evidence type="ECO:0000256" key="4">
    <source>
        <dbReference type="SAM" id="MobiDB-lite"/>
    </source>
</evidence>
<evidence type="ECO:0000313" key="6">
    <source>
        <dbReference type="Proteomes" id="UP000199648"/>
    </source>
</evidence>
<dbReference type="AlphaFoldDB" id="A0A1G5QBC1"/>
<evidence type="ECO:0000313" key="5">
    <source>
        <dbReference type="EMBL" id="SCZ58997.1"/>
    </source>
</evidence>
<dbReference type="NCBIfam" id="TIGR03342">
    <property type="entry name" value="dsrC_tusE_dsvC"/>
    <property type="match status" value="1"/>
</dbReference>
<dbReference type="PANTHER" id="PTHR37010">
    <property type="entry name" value="SULFURTRANSFERASE TUSE"/>
    <property type="match status" value="1"/>
</dbReference>
<gene>
    <name evidence="5" type="ORF">SAMN03097708_01762</name>
</gene>
<comment type="subcellular location">
    <subcellularLocation>
        <location evidence="1">Cytoplasm</location>
    </subcellularLocation>
</comment>
<dbReference type="STRING" id="415747.SAMN03097708_01762"/>
<proteinExistence type="inferred from homology"/>
<protein>
    <submittedName>
        <fullName evidence="5">tRNA 2-thiouridine synthesizing protein E</fullName>
    </submittedName>
</protein>
<dbReference type="GO" id="GO:0005737">
    <property type="term" value="C:cytoplasm"/>
    <property type="evidence" value="ECO:0007669"/>
    <property type="project" value="UniProtKB-SubCell"/>
</dbReference>
<reference evidence="5 6" key="1">
    <citation type="submission" date="2016-10" db="EMBL/GenBank/DDBJ databases">
        <authorList>
            <person name="de Groot N.N."/>
        </authorList>
    </citation>
    <scope>NUCLEOTIDE SEQUENCE [LARGE SCALE GENOMIC DNA]</scope>
    <source>
        <strain evidence="5 6">HLD2</strain>
    </source>
</reference>
<dbReference type="InterPro" id="IPR042072">
    <property type="entry name" value="DsrC-like_C"/>
</dbReference>
<evidence type="ECO:0000256" key="2">
    <source>
        <dbReference type="ARBA" id="ARBA00005718"/>
    </source>
</evidence>